<comment type="caution">
    <text evidence="1">The sequence shown here is derived from an EMBL/GenBank/DDBJ whole genome shotgun (WGS) entry which is preliminary data.</text>
</comment>
<sequence>MFAAIRSKQRALLRRLAVQNLFCHHQAHRTPDGRSRRLLQQWLTPLQWKQLTTRGYFDVIGSQSGSRYRIYTGSAMNVCLLDDKGRARRGLCFVPVGDLPAGDVMLAQKLALELCEDSAITVAKEFVPRSSYWI</sequence>
<dbReference type="Proteomes" id="UP001314635">
    <property type="component" value="Unassembled WGS sequence"/>
</dbReference>
<dbReference type="RefSeq" id="WP_049795364.1">
    <property type="nucleotide sequence ID" value="NZ_JABFDP010000007.1"/>
</dbReference>
<keyword evidence="2" id="KW-1185">Reference proteome</keyword>
<organism evidence="1 2">
    <name type="scientific">Bradyrhizobium denitrificans</name>
    <dbReference type="NCBI Taxonomy" id="2734912"/>
    <lineage>
        <taxon>Bacteria</taxon>
        <taxon>Pseudomonadati</taxon>
        <taxon>Pseudomonadota</taxon>
        <taxon>Alphaproteobacteria</taxon>
        <taxon>Hyphomicrobiales</taxon>
        <taxon>Nitrobacteraceae</taxon>
        <taxon>Bradyrhizobium</taxon>
    </lineage>
</organism>
<reference evidence="2" key="1">
    <citation type="journal article" date="2021" name="ISME J.">
        <title>Evolutionary origin and ecological implication of a unique nif island in free-living Bradyrhizobium lineages.</title>
        <authorList>
            <person name="Tao J."/>
        </authorList>
    </citation>
    <scope>NUCLEOTIDE SEQUENCE [LARGE SCALE GENOMIC DNA]</scope>
    <source>
        <strain evidence="2">SZCCT0094</strain>
    </source>
</reference>
<proteinExistence type="predicted"/>
<gene>
    <name evidence="1" type="ORF">JQ619_27065</name>
</gene>
<accession>A0ABS5GDR4</accession>
<evidence type="ECO:0000313" key="2">
    <source>
        <dbReference type="Proteomes" id="UP001314635"/>
    </source>
</evidence>
<dbReference type="EMBL" id="JAFCLK010000029">
    <property type="protein sequence ID" value="MBR1139424.1"/>
    <property type="molecule type" value="Genomic_DNA"/>
</dbReference>
<evidence type="ECO:0000313" key="1">
    <source>
        <dbReference type="EMBL" id="MBR1139424.1"/>
    </source>
</evidence>
<name>A0ABS5GDR4_9BRAD</name>
<protein>
    <submittedName>
        <fullName evidence="1">Uncharacterized protein</fullName>
    </submittedName>
</protein>